<keyword evidence="2" id="KW-0378">Hydrolase</keyword>
<dbReference type="GO" id="GO:0006508">
    <property type="term" value="P:proteolysis"/>
    <property type="evidence" value="ECO:0007669"/>
    <property type="project" value="UniProtKB-KW"/>
</dbReference>
<evidence type="ECO:0000313" key="3">
    <source>
        <dbReference type="Proteomes" id="UP000070371"/>
    </source>
</evidence>
<accession>A0A126UZV1</accession>
<dbReference type="STRING" id="1579316.RC74_09260"/>
<dbReference type="AlphaFoldDB" id="A0A126UZV1"/>
<dbReference type="Gene3D" id="3.30.2010.10">
    <property type="entry name" value="Metalloproteases ('zincins'), catalytic domain"/>
    <property type="match status" value="1"/>
</dbReference>
<dbReference type="KEGG" id="hat:RC74_09260"/>
<keyword evidence="2" id="KW-0482">Metalloprotease</keyword>
<reference evidence="2 3" key="1">
    <citation type="submission" date="2016-02" db="EMBL/GenBank/DDBJ databases">
        <title>Complete genome sequence of Halocynthiibacter arcticus PAMC 20958t from arctic marine sediment.</title>
        <authorList>
            <person name="Lee Y.M."/>
            <person name="Baek K."/>
            <person name="Lee H.K."/>
            <person name="Shin S.C."/>
        </authorList>
    </citation>
    <scope>NUCLEOTIDE SEQUENCE [LARGE SCALE GENOMIC DNA]</scope>
    <source>
        <strain evidence="2">PAMC 20958</strain>
    </source>
</reference>
<dbReference type="Proteomes" id="UP000070371">
    <property type="component" value="Chromosome"/>
</dbReference>
<gene>
    <name evidence="2" type="ORF">RC74_09260</name>
</gene>
<dbReference type="OrthoDB" id="9795402at2"/>
<dbReference type="GO" id="GO:0008237">
    <property type="term" value="F:metallopeptidase activity"/>
    <property type="evidence" value="ECO:0007669"/>
    <property type="project" value="UniProtKB-KW"/>
</dbReference>
<dbReference type="CDD" id="cd07344">
    <property type="entry name" value="M48_yhfN_like"/>
    <property type="match status" value="1"/>
</dbReference>
<keyword evidence="2" id="KW-0645">Protease</keyword>
<keyword evidence="3" id="KW-1185">Reference proteome</keyword>
<protein>
    <submittedName>
        <fullName evidence="2">Zinc metalloprotease</fullName>
    </submittedName>
</protein>
<name>A0A126UZV1_9RHOB</name>
<organism evidence="2 3">
    <name type="scientific">Falsihalocynthiibacter arcticus</name>
    <dbReference type="NCBI Taxonomy" id="1579316"/>
    <lineage>
        <taxon>Bacteria</taxon>
        <taxon>Pseudomonadati</taxon>
        <taxon>Pseudomonadota</taxon>
        <taxon>Alphaproteobacteria</taxon>
        <taxon>Rhodobacterales</taxon>
        <taxon>Roseobacteraceae</taxon>
        <taxon>Falsihalocynthiibacter</taxon>
    </lineage>
</organism>
<dbReference type="RefSeq" id="WP_039001436.1">
    <property type="nucleotide sequence ID" value="NZ_CP014327.1"/>
</dbReference>
<dbReference type="PANTHER" id="PTHR30399">
    <property type="entry name" value="UNCHARACTERIZED PROTEIN YGJP"/>
    <property type="match status" value="1"/>
</dbReference>
<dbReference type="InterPro" id="IPR053136">
    <property type="entry name" value="UTP_pyrophosphatase-like"/>
</dbReference>
<dbReference type="PANTHER" id="PTHR30399:SF1">
    <property type="entry name" value="UTP PYROPHOSPHATASE"/>
    <property type="match status" value="1"/>
</dbReference>
<evidence type="ECO:0000259" key="1">
    <source>
        <dbReference type="Pfam" id="PF01863"/>
    </source>
</evidence>
<proteinExistence type="predicted"/>
<evidence type="ECO:0000313" key="2">
    <source>
        <dbReference type="EMBL" id="AML51417.1"/>
    </source>
</evidence>
<dbReference type="InterPro" id="IPR002725">
    <property type="entry name" value="YgjP-like_metallopeptidase"/>
</dbReference>
<sequence length="230" mass="26389">MDRLLLPGEPQLEVTLRRSAQAKRLSLRVSRLDGRVTLTMPKRAKEREAIAFAYEKADWIRGHLVARPENLVPQIGGWVWFRGAKIPIVEGRGRAAKFVEGAIYVPIEVQKVPIRVASFLKLAARVDLTEASEGFAYDLGVSLGRISLRDTRSRWGSCAHDGKLMYSWRLVMAPPYVLRYVAAHEVAHRLEMNHSADFWAVVQRIFPNHKEARNWLRVHGEELHQFRFTD</sequence>
<dbReference type="SUPFAM" id="SSF55486">
    <property type="entry name" value="Metalloproteases ('zincins'), catalytic domain"/>
    <property type="match status" value="1"/>
</dbReference>
<dbReference type="Pfam" id="PF01863">
    <property type="entry name" value="YgjP-like"/>
    <property type="match status" value="1"/>
</dbReference>
<dbReference type="EMBL" id="CP014327">
    <property type="protein sequence ID" value="AML51417.1"/>
    <property type="molecule type" value="Genomic_DNA"/>
</dbReference>
<feature type="domain" description="YgjP-like metallopeptidase" evidence="1">
    <location>
        <begin position="23"/>
        <end position="218"/>
    </location>
</feature>